<dbReference type="GO" id="GO:0006520">
    <property type="term" value="P:amino acid metabolic process"/>
    <property type="evidence" value="ECO:0007669"/>
    <property type="project" value="InterPro"/>
</dbReference>
<accession>A0A1F5QC80</accession>
<feature type="binding site" evidence="5">
    <location>
        <begin position="178"/>
        <end position="183"/>
    </location>
    <ligand>
        <name>NAD(+)</name>
        <dbReference type="ChEBI" id="CHEBI:57540"/>
    </ligand>
</feature>
<proteinExistence type="inferred from homology"/>
<comment type="caution">
    <text evidence="7">The sequence shown here is derived from an EMBL/GenBank/DDBJ whole genome shotgun (WGS) entry which is preliminary data.</text>
</comment>
<dbReference type="Gene3D" id="3.40.50.720">
    <property type="entry name" value="NAD(P)-binding Rossmann-like Domain"/>
    <property type="match status" value="1"/>
</dbReference>
<dbReference type="PROSITE" id="PS00074">
    <property type="entry name" value="GLFV_DEHYDROGENASE"/>
    <property type="match status" value="1"/>
</dbReference>
<dbReference type="InterPro" id="IPR036291">
    <property type="entry name" value="NAD(P)-bd_dom_sf"/>
</dbReference>
<keyword evidence="3 5" id="KW-0520">NAD</keyword>
<dbReference type="Gene3D" id="3.40.50.10860">
    <property type="entry name" value="Leucine Dehydrogenase, chain A, domain 1"/>
    <property type="match status" value="1"/>
</dbReference>
<dbReference type="Proteomes" id="UP000177235">
    <property type="component" value="Unassembled WGS sequence"/>
</dbReference>
<evidence type="ECO:0000256" key="1">
    <source>
        <dbReference type="ARBA" id="ARBA00006382"/>
    </source>
</evidence>
<feature type="active site" description="Proton donor/acceptor" evidence="4">
    <location>
        <position position="82"/>
    </location>
</feature>
<dbReference type="SUPFAM" id="SSF51735">
    <property type="entry name" value="NAD(P)-binding Rossmann-fold domains"/>
    <property type="match status" value="1"/>
</dbReference>
<evidence type="ECO:0000256" key="5">
    <source>
        <dbReference type="PIRSR" id="PIRSR000188-2"/>
    </source>
</evidence>
<evidence type="ECO:0000256" key="3">
    <source>
        <dbReference type="ARBA" id="ARBA00023027"/>
    </source>
</evidence>
<dbReference type="CDD" id="cd01075">
    <property type="entry name" value="NAD_bind_Leu_Phe_Val_DH"/>
    <property type="match status" value="1"/>
</dbReference>
<dbReference type="SMART" id="SM00839">
    <property type="entry name" value="ELFV_dehydrog"/>
    <property type="match status" value="1"/>
</dbReference>
<dbReference type="GO" id="GO:0016639">
    <property type="term" value="F:oxidoreductase activity, acting on the CH-NH2 group of donors, NAD or NADP as acceptor"/>
    <property type="evidence" value="ECO:0007669"/>
    <property type="project" value="InterPro"/>
</dbReference>
<evidence type="ECO:0000256" key="2">
    <source>
        <dbReference type="ARBA" id="ARBA00023002"/>
    </source>
</evidence>
<sequence>MKFEISSLKEFDYHEEVIFFSDKKSGLRAFIAIHNTALGPATGGTRYQHYHSEQEALEDALRLSKSMTYKCALAQVPFGGGKAVITSDPTQNKRLILKTFAKKINLFNGHFTTGEDVGLDQKDIELMQSASPFINGRPGLAGDLSPWAALGVFAAIQSALKFRFNSATIKNRSFAIKGVGKVGMELCKLLYKVGGIITVTDVDANRLKLLNKMFPKIKTVPPRDIHKQKVDVFSPCALNGDLNSGMIAKLRCKIVCGAANNQLASPEMAEILNKLRIIYIPDYIANAGGLINAVAELRKEGYDRNWVKTRVSKIGSTVKNILALSKKQKKSPLVIANLLAEKVIQKRHA</sequence>
<keyword evidence="5" id="KW-0547">Nucleotide-binding</keyword>
<evidence type="ECO:0000256" key="4">
    <source>
        <dbReference type="PIRSR" id="PIRSR000188-1"/>
    </source>
</evidence>
<protein>
    <recommendedName>
        <fullName evidence="6">Glutamate/phenylalanine/leucine/valine/L-tryptophan dehydrogenase C-terminal domain-containing protein</fullName>
    </recommendedName>
</protein>
<dbReference type="InterPro" id="IPR033524">
    <property type="entry name" value="Glu/Leu/Phe/Val_DH_AS"/>
</dbReference>
<reference evidence="7 8" key="1">
    <citation type="journal article" date="2016" name="Nat. Commun.">
        <title>Thousands of microbial genomes shed light on interconnected biogeochemical processes in an aquifer system.</title>
        <authorList>
            <person name="Anantharaman K."/>
            <person name="Brown C.T."/>
            <person name="Hug L.A."/>
            <person name="Sharon I."/>
            <person name="Castelle C.J."/>
            <person name="Probst A.J."/>
            <person name="Thomas B.C."/>
            <person name="Singh A."/>
            <person name="Wilkins M.J."/>
            <person name="Karaoz U."/>
            <person name="Brodie E.L."/>
            <person name="Williams K.H."/>
            <person name="Hubbard S.S."/>
            <person name="Banfield J.F."/>
        </authorList>
    </citation>
    <scope>NUCLEOTIDE SEQUENCE [LARGE SCALE GENOMIC DNA]</scope>
</reference>
<evidence type="ECO:0000313" key="8">
    <source>
        <dbReference type="Proteomes" id="UP000177235"/>
    </source>
</evidence>
<feature type="domain" description="Glutamate/phenylalanine/leucine/valine/L-tryptophan dehydrogenase C-terminal" evidence="6">
    <location>
        <begin position="142"/>
        <end position="347"/>
    </location>
</feature>
<name>A0A1F5QC80_9BACT</name>
<dbReference type="InterPro" id="IPR046346">
    <property type="entry name" value="Aminoacid_DH-like_N_sf"/>
</dbReference>
<keyword evidence="2" id="KW-0560">Oxidoreductase</keyword>
<organism evidence="7 8">
    <name type="scientific">Candidatus Doudnabacteria bacterium RIFCSPLOWO2_02_FULL_48_13</name>
    <dbReference type="NCBI Taxonomy" id="1817845"/>
    <lineage>
        <taxon>Bacteria</taxon>
        <taxon>Candidatus Doudnaibacteriota</taxon>
    </lineage>
</organism>
<dbReference type="InterPro" id="IPR006096">
    <property type="entry name" value="Glu/Leu/Phe/Val/Trp_DH_C"/>
</dbReference>
<dbReference type="Pfam" id="PF00208">
    <property type="entry name" value="ELFV_dehydrog"/>
    <property type="match status" value="1"/>
</dbReference>
<dbReference type="PIRSF" id="PIRSF000188">
    <property type="entry name" value="Phe_leu_dh"/>
    <property type="match status" value="1"/>
</dbReference>
<dbReference type="PANTHER" id="PTHR42722">
    <property type="entry name" value="LEUCINE DEHYDROGENASE"/>
    <property type="match status" value="1"/>
</dbReference>
<comment type="similarity">
    <text evidence="1">Belongs to the Glu/Leu/Phe/Val dehydrogenases family.</text>
</comment>
<evidence type="ECO:0000313" key="7">
    <source>
        <dbReference type="EMBL" id="OGE99794.1"/>
    </source>
</evidence>
<dbReference type="GO" id="GO:0000166">
    <property type="term" value="F:nucleotide binding"/>
    <property type="evidence" value="ECO:0007669"/>
    <property type="project" value="UniProtKB-KW"/>
</dbReference>
<dbReference type="EMBL" id="MFFF01000015">
    <property type="protein sequence ID" value="OGE99794.1"/>
    <property type="molecule type" value="Genomic_DNA"/>
</dbReference>
<dbReference type="PANTHER" id="PTHR42722:SF1">
    <property type="entry name" value="VALINE DEHYDROGENASE"/>
    <property type="match status" value="1"/>
</dbReference>
<dbReference type="SUPFAM" id="SSF53223">
    <property type="entry name" value="Aminoacid dehydrogenase-like, N-terminal domain"/>
    <property type="match status" value="1"/>
</dbReference>
<dbReference type="AlphaFoldDB" id="A0A1F5QC80"/>
<dbReference type="InterPro" id="IPR016211">
    <property type="entry name" value="Glu/Phe/Leu/Val/Trp_DH_bac/arc"/>
</dbReference>
<evidence type="ECO:0000259" key="6">
    <source>
        <dbReference type="SMART" id="SM00839"/>
    </source>
</evidence>
<dbReference type="InterPro" id="IPR006097">
    <property type="entry name" value="Glu/Leu/Phe/Val/Trp_DH_dimer"/>
</dbReference>
<gene>
    <name evidence="7" type="ORF">A3J05_00795</name>
</gene>
<dbReference type="Pfam" id="PF02812">
    <property type="entry name" value="ELFV_dehydrog_N"/>
    <property type="match status" value="1"/>
</dbReference>